<name>A0A8I0ADA5_9CLOT</name>
<keyword evidence="3 8" id="KW-0812">Transmembrane</keyword>
<keyword evidence="7 8" id="KW-0472">Membrane</keyword>
<evidence type="ECO:0000256" key="4">
    <source>
        <dbReference type="ARBA" id="ARBA00022960"/>
    </source>
</evidence>
<keyword evidence="11" id="KW-1185">Reference proteome</keyword>
<feature type="transmembrane region" description="Helical" evidence="8">
    <location>
        <begin position="85"/>
        <end position="107"/>
    </location>
</feature>
<evidence type="ECO:0000256" key="5">
    <source>
        <dbReference type="ARBA" id="ARBA00022984"/>
    </source>
</evidence>
<dbReference type="AlphaFoldDB" id="A0A8I0ADA5"/>
<feature type="transmembrane region" description="Helical" evidence="8">
    <location>
        <begin position="54"/>
        <end position="73"/>
    </location>
</feature>
<evidence type="ECO:0000256" key="1">
    <source>
        <dbReference type="ARBA" id="ARBA00004651"/>
    </source>
</evidence>
<dbReference type="Pfam" id="PF03023">
    <property type="entry name" value="MurJ"/>
    <property type="match status" value="1"/>
</dbReference>
<feature type="transmembrane region" description="Helical" evidence="8">
    <location>
        <begin position="404"/>
        <end position="426"/>
    </location>
</feature>
<dbReference type="GO" id="GO:0034204">
    <property type="term" value="P:lipid translocation"/>
    <property type="evidence" value="ECO:0007669"/>
    <property type="project" value="TreeGrafter"/>
</dbReference>
<feature type="transmembrane region" description="Helical" evidence="8">
    <location>
        <begin position="227"/>
        <end position="246"/>
    </location>
</feature>
<dbReference type="HAMAP" id="MF_02078">
    <property type="entry name" value="MurJ_MviN"/>
    <property type="match status" value="1"/>
</dbReference>
<evidence type="ECO:0000256" key="9">
    <source>
        <dbReference type="PIRNR" id="PIRNR002869"/>
    </source>
</evidence>
<dbReference type="CDD" id="cd13123">
    <property type="entry name" value="MATE_MurJ_like"/>
    <property type="match status" value="1"/>
</dbReference>
<dbReference type="PANTHER" id="PTHR47019">
    <property type="entry name" value="LIPID II FLIPPASE MURJ"/>
    <property type="match status" value="1"/>
</dbReference>
<dbReference type="PIRSF" id="PIRSF002869">
    <property type="entry name" value="MviN"/>
    <property type="match status" value="1"/>
</dbReference>
<comment type="caution">
    <text evidence="10">The sequence shown here is derived from an EMBL/GenBank/DDBJ whole genome shotgun (WGS) entry which is preliminary data.</text>
</comment>
<evidence type="ECO:0000256" key="6">
    <source>
        <dbReference type="ARBA" id="ARBA00022989"/>
    </source>
</evidence>
<sequence length="510" mass="56367">MKSKKIFKATFLVMVITIVSRFLGLIRDSLVAYYFGASAITDAYKAAVMVPETLFTIIGLGVSTVFIPMLSKIRYRDSKKKMFEFANNVIGILVILSLSIFILGNIFTENIVNIIAPGFSRENMELAINLTRISLINLLFMSINVCFLSILQVCEDFVIPSILGMFFNAPIILYLIIFKDVNILGVTIANVIGNILRVVVQIPSLYRQGYNIKFRFKINDNDIKRMFILLVPVIIGAGANSINMVVDTNIGSTLGVGIMSNLEYGQKIISFINTAITTSIVSVMYPLMANKLNEKDNKEFLQYLVKSIVVIAFILMPVTAGIMILNKDVVTIIFARNQFDATAVRLTSLAILGYSFSIPFTGIRDILNSSLFAMEKTKTTAFNGIIGVATNIILNIYLSKRYGIIGVALASSISSVIIALLLFRAIVKYTGQIDLKILLVKLAKITLTTIMMFLALLVFNYLTGITGVIKIIIDAIVGAALYVIISIVLRIEELNEVLSMLKNKVAKGER</sequence>
<comment type="similarity">
    <text evidence="8 9">Belongs to the MurJ/MviN family.</text>
</comment>
<dbReference type="InterPro" id="IPR051050">
    <property type="entry name" value="Lipid_II_flippase_MurJ/MviN"/>
</dbReference>
<evidence type="ECO:0000256" key="3">
    <source>
        <dbReference type="ARBA" id="ARBA00022692"/>
    </source>
</evidence>
<dbReference type="UniPathway" id="UPA00219"/>
<proteinExistence type="inferred from homology"/>
<feature type="transmembrane region" description="Helical" evidence="8">
    <location>
        <begin position="300"/>
        <end position="326"/>
    </location>
</feature>
<dbReference type="NCBIfam" id="TIGR01695">
    <property type="entry name" value="murJ_mviN"/>
    <property type="match status" value="1"/>
</dbReference>
<feature type="transmembrane region" description="Helical" evidence="8">
    <location>
        <begin position="346"/>
        <end position="367"/>
    </location>
</feature>
<gene>
    <name evidence="8 10" type="primary">murJ</name>
    <name evidence="10" type="ORF">H8R92_04075</name>
</gene>
<evidence type="ECO:0000256" key="7">
    <source>
        <dbReference type="ARBA" id="ARBA00023136"/>
    </source>
</evidence>
<organism evidence="10 11">
    <name type="scientific">Clostridium lentum</name>
    <dbReference type="NCBI Taxonomy" id="2763037"/>
    <lineage>
        <taxon>Bacteria</taxon>
        <taxon>Bacillati</taxon>
        <taxon>Bacillota</taxon>
        <taxon>Clostridia</taxon>
        <taxon>Eubacteriales</taxon>
        <taxon>Clostridiaceae</taxon>
        <taxon>Clostridium</taxon>
    </lineage>
</organism>
<dbReference type="Proteomes" id="UP000662088">
    <property type="component" value="Unassembled WGS sequence"/>
</dbReference>
<evidence type="ECO:0000256" key="2">
    <source>
        <dbReference type="ARBA" id="ARBA00022475"/>
    </source>
</evidence>
<keyword evidence="5 8" id="KW-0573">Peptidoglycan synthesis</keyword>
<dbReference type="EMBL" id="JACOOQ010000004">
    <property type="protein sequence ID" value="MBC5639620.1"/>
    <property type="molecule type" value="Genomic_DNA"/>
</dbReference>
<comment type="pathway">
    <text evidence="8">Cell wall biogenesis; peptidoglycan biosynthesis.</text>
</comment>
<feature type="transmembrane region" description="Helical" evidence="8">
    <location>
        <begin position="12"/>
        <end position="34"/>
    </location>
</feature>
<comment type="subcellular location">
    <subcellularLocation>
        <location evidence="1 8">Cell membrane</location>
        <topology evidence="1 8">Multi-pass membrane protein</topology>
    </subcellularLocation>
</comment>
<dbReference type="RefSeq" id="WP_022211128.1">
    <property type="nucleotide sequence ID" value="NZ_JACOOQ010000004.1"/>
</dbReference>
<accession>A0A8I0ADA5</accession>
<feature type="transmembrane region" description="Helical" evidence="8">
    <location>
        <begin position="127"/>
        <end position="150"/>
    </location>
</feature>
<evidence type="ECO:0000256" key="8">
    <source>
        <dbReference type="HAMAP-Rule" id="MF_02078"/>
    </source>
</evidence>
<dbReference type="GO" id="GO:0008360">
    <property type="term" value="P:regulation of cell shape"/>
    <property type="evidence" value="ECO:0007669"/>
    <property type="project" value="UniProtKB-UniRule"/>
</dbReference>
<dbReference type="PRINTS" id="PR01806">
    <property type="entry name" value="VIRFACTRMVIN"/>
</dbReference>
<feature type="transmembrane region" description="Helical" evidence="8">
    <location>
        <begin position="183"/>
        <end position="206"/>
    </location>
</feature>
<evidence type="ECO:0000313" key="10">
    <source>
        <dbReference type="EMBL" id="MBC5639620.1"/>
    </source>
</evidence>
<keyword evidence="4 8" id="KW-0133">Cell shape</keyword>
<comment type="function">
    <text evidence="8 9">Involved in peptidoglycan biosynthesis. Transports lipid-linked peptidoglycan precursors from the inner to the outer leaflet of the cytoplasmic membrane.</text>
</comment>
<keyword evidence="8 9" id="KW-0813">Transport</keyword>
<reference evidence="10" key="1">
    <citation type="submission" date="2020-08" db="EMBL/GenBank/DDBJ databases">
        <title>Genome public.</title>
        <authorList>
            <person name="Liu C."/>
            <person name="Sun Q."/>
        </authorList>
    </citation>
    <scope>NUCLEOTIDE SEQUENCE</scope>
    <source>
        <strain evidence="10">NSJ-42</strain>
    </source>
</reference>
<dbReference type="PANTHER" id="PTHR47019:SF1">
    <property type="entry name" value="LIPID II FLIPPASE MURJ"/>
    <property type="match status" value="1"/>
</dbReference>
<protein>
    <recommendedName>
        <fullName evidence="8">Probable lipid II flippase MurJ</fullName>
    </recommendedName>
</protein>
<feature type="transmembrane region" description="Helical" evidence="8">
    <location>
        <begin position="438"/>
        <end position="462"/>
    </location>
</feature>
<keyword evidence="2 8" id="KW-1003">Cell membrane</keyword>
<feature type="transmembrane region" description="Helical" evidence="8">
    <location>
        <begin position="379"/>
        <end position="398"/>
    </location>
</feature>
<dbReference type="GO" id="GO:0005886">
    <property type="term" value="C:plasma membrane"/>
    <property type="evidence" value="ECO:0007669"/>
    <property type="project" value="UniProtKB-SubCell"/>
</dbReference>
<feature type="transmembrane region" description="Helical" evidence="8">
    <location>
        <begin position="157"/>
        <end position="177"/>
    </location>
</feature>
<dbReference type="InterPro" id="IPR004268">
    <property type="entry name" value="MurJ"/>
</dbReference>
<evidence type="ECO:0000313" key="11">
    <source>
        <dbReference type="Proteomes" id="UP000662088"/>
    </source>
</evidence>
<keyword evidence="6 8" id="KW-1133">Transmembrane helix</keyword>
<feature type="transmembrane region" description="Helical" evidence="8">
    <location>
        <begin position="268"/>
        <end position="288"/>
    </location>
</feature>
<dbReference type="GO" id="GO:0015648">
    <property type="term" value="F:lipid-linked peptidoglycan transporter activity"/>
    <property type="evidence" value="ECO:0007669"/>
    <property type="project" value="UniProtKB-UniRule"/>
</dbReference>
<dbReference type="GO" id="GO:0071555">
    <property type="term" value="P:cell wall organization"/>
    <property type="evidence" value="ECO:0007669"/>
    <property type="project" value="UniProtKB-UniRule"/>
</dbReference>
<dbReference type="GO" id="GO:0009252">
    <property type="term" value="P:peptidoglycan biosynthetic process"/>
    <property type="evidence" value="ECO:0007669"/>
    <property type="project" value="UniProtKB-UniRule"/>
</dbReference>
<keyword evidence="8 9" id="KW-0961">Cell wall biogenesis/degradation</keyword>
<feature type="transmembrane region" description="Helical" evidence="8">
    <location>
        <begin position="468"/>
        <end position="491"/>
    </location>
</feature>